<gene>
    <name evidence="2" type="ORF">SAMN05661091_5509</name>
</gene>
<organism evidence="2 3">
    <name type="scientific">Paenibacillus uliginis N3/975</name>
    <dbReference type="NCBI Taxonomy" id="1313296"/>
    <lineage>
        <taxon>Bacteria</taxon>
        <taxon>Bacillati</taxon>
        <taxon>Bacillota</taxon>
        <taxon>Bacilli</taxon>
        <taxon>Bacillales</taxon>
        <taxon>Paenibacillaceae</taxon>
        <taxon>Paenibacillus</taxon>
    </lineage>
</organism>
<evidence type="ECO:0000313" key="2">
    <source>
        <dbReference type="EMBL" id="SMF91605.1"/>
    </source>
</evidence>
<protein>
    <submittedName>
        <fullName evidence="2">Uncharacterized protein</fullName>
    </submittedName>
</protein>
<keyword evidence="1" id="KW-0472">Membrane</keyword>
<dbReference type="Proteomes" id="UP000192940">
    <property type="component" value="Chromosome I"/>
</dbReference>
<dbReference type="EMBL" id="LT840184">
    <property type="protein sequence ID" value="SMF91605.1"/>
    <property type="molecule type" value="Genomic_DNA"/>
</dbReference>
<proteinExistence type="predicted"/>
<accession>A0A1X7HRD6</accession>
<keyword evidence="1" id="KW-0812">Transmembrane</keyword>
<keyword evidence="3" id="KW-1185">Reference proteome</keyword>
<dbReference type="AlphaFoldDB" id="A0A1X7HRD6"/>
<sequence>MVMGPENPDQIKEDVSERKVKEKQKGLMQRGLLSDMLTTLAAAGAFIIIAVIFGFIIHNIRY</sequence>
<dbReference type="RefSeq" id="WP_208916107.1">
    <property type="nucleotide sequence ID" value="NZ_LT840184.1"/>
</dbReference>
<keyword evidence="1" id="KW-1133">Transmembrane helix</keyword>
<name>A0A1X7HRD6_9BACL</name>
<feature type="transmembrane region" description="Helical" evidence="1">
    <location>
        <begin position="36"/>
        <end position="57"/>
    </location>
</feature>
<evidence type="ECO:0000313" key="3">
    <source>
        <dbReference type="Proteomes" id="UP000192940"/>
    </source>
</evidence>
<dbReference type="STRING" id="1313296.SAMN05661091_5509"/>
<reference evidence="2 3" key="1">
    <citation type="submission" date="2017-04" db="EMBL/GenBank/DDBJ databases">
        <authorList>
            <person name="Afonso C.L."/>
            <person name="Miller P.J."/>
            <person name="Scott M.A."/>
            <person name="Spackman E."/>
            <person name="Goraichik I."/>
            <person name="Dimitrov K.M."/>
            <person name="Suarez D.L."/>
            <person name="Swayne D.E."/>
        </authorList>
    </citation>
    <scope>NUCLEOTIDE SEQUENCE [LARGE SCALE GENOMIC DNA]</scope>
    <source>
        <strain evidence="2 3">N3/975</strain>
    </source>
</reference>
<evidence type="ECO:0000256" key="1">
    <source>
        <dbReference type="SAM" id="Phobius"/>
    </source>
</evidence>